<dbReference type="RefSeq" id="WP_281378283.1">
    <property type="nucleotide sequence ID" value="NZ_JACHFN010000003.1"/>
</dbReference>
<keyword evidence="4" id="KW-0998">Cell outer membrane</keyword>
<sequence>MNARGFTLIELLIVIAIIGILAAIGMVNYTRWRASSAVMEGAQQFAQAVNTARTGAKRANACWQISLVSTATTNTQYQVKQYSGSSCPTTTTTLLSTRTYTVPAGTQLFPSDPAGNPVTTSDPVEFTPPYSTTDSSPNTYTVRWANNTDIRRTVRITSIMGKVVVK</sequence>
<evidence type="ECO:0000313" key="7">
    <source>
        <dbReference type="Proteomes" id="UP000525389"/>
    </source>
</evidence>
<evidence type="ECO:0000256" key="4">
    <source>
        <dbReference type="ARBA" id="ARBA00023237"/>
    </source>
</evidence>
<evidence type="ECO:0000256" key="2">
    <source>
        <dbReference type="ARBA" id="ARBA00004418"/>
    </source>
</evidence>
<feature type="transmembrane region" description="Helical" evidence="5">
    <location>
        <begin position="6"/>
        <end position="29"/>
    </location>
</feature>
<keyword evidence="5" id="KW-0812">Transmembrane</keyword>
<comment type="subcellular location">
    <subcellularLocation>
        <location evidence="1">Cell outer membrane</location>
        <topology evidence="1">Single-pass membrane protein</topology>
    </subcellularLocation>
    <subcellularLocation>
        <location evidence="2">Periplasm</location>
    </subcellularLocation>
</comment>
<dbReference type="Proteomes" id="UP000525389">
    <property type="component" value="Unassembled WGS sequence"/>
</dbReference>
<dbReference type="EMBL" id="JACHFN010000003">
    <property type="protein sequence ID" value="MBB5233827.1"/>
    <property type="molecule type" value="Genomic_DNA"/>
</dbReference>
<dbReference type="GO" id="GO:0042597">
    <property type="term" value="C:periplasmic space"/>
    <property type="evidence" value="ECO:0007669"/>
    <property type="project" value="UniProtKB-SubCell"/>
</dbReference>
<keyword evidence="3" id="KW-0574">Periplasm</keyword>
<accession>A0A7W8LPP5</accession>
<dbReference type="AlphaFoldDB" id="A0A7W8LPP5"/>
<name>A0A7W8LPP5_9DEIO</name>
<gene>
    <name evidence="6" type="ORF">HNQ09_001257</name>
</gene>
<dbReference type="InterPro" id="IPR012902">
    <property type="entry name" value="N_methyl_site"/>
</dbReference>
<dbReference type="PROSITE" id="PS00409">
    <property type="entry name" value="PROKAR_NTER_METHYL"/>
    <property type="match status" value="1"/>
</dbReference>
<dbReference type="InterPro" id="IPR045584">
    <property type="entry name" value="Pilin-like"/>
</dbReference>
<evidence type="ECO:0000256" key="1">
    <source>
        <dbReference type="ARBA" id="ARBA00004203"/>
    </source>
</evidence>
<proteinExistence type="predicted"/>
<dbReference type="Gene3D" id="3.30.700.10">
    <property type="entry name" value="Glycoprotein, Type 4 Pilin"/>
    <property type="match status" value="1"/>
</dbReference>
<dbReference type="Pfam" id="PF07963">
    <property type="entry name" value="N_methyl"/>
    <property type="match status" value="1"/>
</dbReference>
<dbReference type="NCBIfam" id="TIGR02532">
    <property type="entry name" value="IV_pilin_GFxxxE"/>
    <property type="match status" value="1"/>
</dbReference>
<evidence type="ECO:0000313" key="6">
    <source>
        <dbReference type="EMBL" id="MBB5233827.1"/>
    </source>
</evidence>
<organism evidence="6 7">
    <name type="scientific">Deinococcus budaensis</name>
    <dbReference type="NCBI Taxonomy" id="1665626"/>
    <lineage>
        <taxon>Bacteria</taxon>
        <taxon>Thermotogati</taxon>
        <taxon>Deinococcota</taxon>
        <taxon>Deinococci</taxon>
        <taxon>Deinococcales</taxon>
        <taxon>Deinococcaceae</taxon>
        <taxon>Deinococcus</taxon>
    </lineage>
</organism>
<keyword evidence="5" id="KW-0472">Membrane</keyword>
<protein>
    <submittedName>
        <fullName evidence="6">Prepilin-type N-terminal cleavage/methylation domain-containing protein</fullName>
    </submittedName>
</protein>
<evidence type="ECO:0000256" key="3">
    <source>
        <dbReference type="ARBA" id="ARBA00022764"/>
    </source>
</evidence>
<keyword evidence="5" id="KW-1133">Transmembrane helix</keyword>
<dbReference type="SUPFAM" id="SSF54523">
    <property type="entry name" value="Pili subunits"/>
    <property type="match status" value="1"/>
</dbReference>
<comment type="caution">
    <text evidence="6">The sequence shown here is derived from an EMBL/GenBank/DDBJ whole genome shotgun (WGS) entry which is preliminary data.</text>
</comment>
<keyword evidence="7" id="KW-1185">Reference proteome</keyword>
<reference evidence="6 7" key="1">
    <citation type="submission" date="2020-08" db="EMBL/GenBank/DDBJ databases">
        <title>Genomic Encyclopedia of Type Strains, Phase IV (KMG-IV): sequencing the most valuable type-strain genomes for metagenomic binning, comparative biology and taxonomic classification.</title>
        <authorList>
            <person name="Goeker M."/>
        </authorList>
    </citation>
    <scope>NUCLEOTIDE SEQUENCE [LARGE SCALE GENOMIC DNA]</scope>
    <source>
        <strain evidence="6 7">DSM 101791</strain>
    </source>
</reference>
<evidence type="ECO:0000256" key="5">
    <source>
        <dbReference type="SAM" id="Phobius"/>
    </source>
</evidence>
<dbReference type="GO" id="GO:0009279">
    <property type="term" value="C:cell outer membrane"/>
    <property type="evidence" value="ECO:0007669"/>
    <property type="project" value="UniProtKB-SubCell"/>
</dbReference>